<organism evidence="3 4">
    <name type="scientific">Cristinia sonorae</name>
    <dbReference type="NCBI Taxonomy" id="1940300"/>
    <lineage>
        <taxon>Eukaryota</taxon>
        <taxon>Fungi</taxon>
        <taxon>Dikarya</taxon>
        <taxon>Basidiomycota</taxon>
        <taxon>Agaricomycotina</taxon>
        <taxon>Agaricomycetes</taxon>
        <taxon>Agaricomycetidae</taxon>
        <taxon>Agaricales</taxon>
        <taxon>Pleurotineae</taxon>
        <taxon>Stephanosporaceae</taxon>
        <taxon>Cristinia</taxon>
    </lineage>
</organism>
<feature type="transmembrane region" description="Helical" evidence="1">
    <location>
        <begin position="188"/>
        <end position="206"/>
    </location>
</feature>
<protein>
    <recommendedName>
        <fullName evidence="2">DUF6533 domain-containing protein</fullName>
    </recommendedName>
</protein>
<dbReference type="Proteomes" id="UP000813824">
    <property type="component" value="Unassembled WGS sequence"/>
</dbReference>
<dbReference type="OrthoDB" id="2686513at2759"/>
<feature type="transmembrane region" description="Helical" evidence="1">
    <location>
        <begin position="146"/>
        <end position="167"/>
    </location>
</feature>
<comment type="caution">
    <text evidence="3">The sequence shown here is derived from an EMBL/GenBank/DDBJ whole genome shotgun (WGS) entry which is preliminary data.</text>
</comment>
<evidence type="ECO:0000259" key="2">
    <source>
        <dbReference type="Pfam" id="PF20151"/>
    </source>
</evidence>
<evidence type="ECO:0000313" key="4">
    <source>
        <dbReference type="Proteomes" id="UP000813824"/>
    </source>
</evidence>
<evidence type="ECO:0000256" key="1">
    <source>
        <dbReference type="SAM" id="Phobius"/>
    </source>
</evidence>
<dbReference type="InterPro" id="IPR045340">
    <property type="entry name" value="DUF6533"/>
</dbReference>
<dbReference type="EMBL" id="JAEVFJ010000007">
    <property type="protein sequence ID" value="KAH8103544.1"/>
    <property type="molecule type" value="Genomic_DNA"/>
</dbReference>
<proteinExistence type="predicted"/>
<feature type="transmembrane region" description="Helical" evidence="1">
    <location>
        <begin position="212"/>
        <end position="232"/>
    </location>
</feature>
<reference evidence="3" key="1">
    <citation type="journal article" date="2021" name="New Phytol.">
        <title>Evolutionary innovations through gain and loss of genes in the ectomycorrhizal Boletales.</title>
        <authorList>
            <person name="Wu G."/>
            <person name="Miyauchi S."/>
            <person name="Morin E."/>
            <person name="Kuo A."/>
            <person name="Drula E."/>
            <person name="Varga T."/>
            <person name="Kohler A."/>
            <person name="Feng B."/>
            <person name="Cao Y."/>
            <person name="Lipzen A."/>
            <person name="Daum C."/>
            <person name="Hundley H."/>
            <person name="Pangilinan J."/>
            <person name="Johnson J."/>
            <person name="Barry K."/>
            <person name="LaButti K."/>
            <person name="Ng V."/>
            <person name="Ahrendt S."/>
            <person name="Min B."/>
            <person name="Choi I.G."/>
            <person name="Park H."/>
            <person name="Plett J.M."/>
            <person name="Magnuson J."/>
            <person name="Spatafora J.W."/>
            <person name="Nagy L.G."/>
            <person name="Henrissat B."/>
            <person name="Grigoriev I.V."/>
            <person name="Yang Z.L."/>
            <person name="Xu J."/>
            <person name="Martin F.M."/>
        </authorList>
    </citation>
    <scope>NUCLEOTIDE SEQUENCE</scope>
    <source>
        <strain evidence="3">KKN 215</strain>
    </source>
</reference>
<feature type="transmembrane region" description="Helical" evidence="1">
    <location>
        <begin position="87"/>
        <end position="107"/>
    </location>
</feature>
<dbReference type="Pfam" id="PF20151">
    <property type="entry name" value="DUF6533"/>
    <property type="match status" value="1"/>
</dbReference>
<gene>
    <name evidence="3" type="ORF">BXZ70DRAFT_905459</name>
</gene>
<evidence type="ECO:0000313" key="3">
    <source>
        <dbReference type="EMBL" id="KAH8103544.1"/>
    </source>
</evidence>
<keyword evidence="1" id="KW-0472">Membrane</keyword>
<name>A0A8K0UU69_9AGAR</name>
<feature type="domain" description="DUF6533" evidence="2">
    <location>
        <begin position="19"/>
        <end position="52"/>
    </location>
</feature>
<feature type="transmembrane region" description="Helical" evidence="1">
    <location>
        <begin position="12"/>
        <end position="35"/>
    </location>
</feature>
<keyword evidence="1" id="KW-0812">Transmembrane</keyword>
<sequence length="313" mass="34415">MSSASDADEALADFLSCAFTLSCISLVIYDSLLTFSREVNCIWKRRFSVVTVLCNAAYIIYAISTALNMFSTSFISLLRVWAIYQQRWAPVLVILPLAMFAPCANIYHLVFTRVIWLPDGTCGSLWVGSIKPLITFPFPPVTRATVIATDLLVVVFIWVKTLDLWTLREIRAKGFTAPLLTTVFIRNGTLYFLALLAINLTTLVITELRIQLSSFIFISTAVSANLSARFFLDLRMVYFQKADPSLGRVPSSVRFAQLSANVAGNIGAPVGGGDSTWVVSAGDDSEEEPEYLAVPIMAGISSDSDSVVMQDMN</sequence>
<dbReference type="AlphaFoldDB" id="A0A8K0UU69"/>
<feature type="transmembrane region" description="Helical" evidence="1">
    <location>
        <begin position="47"/>
        <end position="67"/>
    </location>
</feature>
<feature type="transmembrane region" description="Helical" evidence="1">
    <location>
        <begin position="114"/>
        <end position="134"/>
    </location>
</feature>
<keyword evidence="4" id="KW-1185">Reference proteome</keyword>
<accession>A0A8K0UU69</accession>
<keyword evidence="1" id="KW-1133">Transmembrane helix</keyword>